<feature type="domain" description="Alanyl-transfer RNA synthetases family profile" evidence="5">
    <location>
        <begin position="1"/>
        <end position="221"/>
    </location>
</feature>
<evidence type="ECO:0000256" key="2">
    <source>
        <dbReference type="ARBA" id="ARBA00004496"/>
    </source>
</evidence>
<dbReference type="SUPFAM" id="SSF50447">
    <property type="entry name" value="Translation proteins"/>
    <property type="match status" value="1"/>
</dbReference>
<dbReference type="PATRIC" id="fig|1432052.4.peg.1070"/>
<dbReference type="AlphaFoldDB" id="A0A1E3A8H5"/>
<dbReference type="PANTHER" id="PTHR43462:SF1">
    <property type="entry name" value="ALANYL-TRNA EDITING PROTEIN AARSD1"/>
    <property type="match status" value="1"/>
</dbReference>
<proteinExistence type="predicted"/>
<sequence length="384" mass="43397">MFTKRLYFENAYIKEFDARVLSCEEGKNGYEIVLDETAFFPEGGGQPADQGYLEDGEVTDVRDKKDYVLHICNKYLEPGSMVHGKLDWNRRFLHMQQHSGEHILSGIIHRTHGYDNIGFHMGKDFVTVDFSGLLTEDEIAEAEKMANTVVFADERILAEYPGKKELEKLEYRSKKELDGDIRIVTVPGADVCACCGTHVKRTGEIGPIKVTYSEHYKSGIRLTLQIGWMALGDYDRKQRNVKAVSNLLSAKPEEIGEAVQKQLEQMQELKQENIMLKQRIFDMLLKETPEGQEKAVLFEKGLNSVEVRRLADMLSSRAGLAAVFSGSDSEGYKYVVCSGDKDVAALGKLMNQELNGRGGGKNPMIQGSVQAEERMIRKFFEEHY</sequence>
<dbReference type="Gene3D" id="3.10.310.40">
    <property type="match status" value="1"/>
</dbReference>
<dbReference type="GO" id="GO:0004813">
    <property type="term" value="F:alanine-tRNA ligase activity"/>
    <property type="evidence" value="ECO:0007669"/>
    <property type="project" value="UniProtKB-EC"/>
</dbReference>
<dbReference type="Pfam" id="PF01411">
    <property type="entry name" value="tRNA-synt_2c"/>
    <property type="match status" value="1"/>
</dbReference>
<dbReference type="InterPro" id="IPR018165">
    <property type="entry name" value="Ala-tRNA-synth_IIc_core"/>
</dbReference>
<dbReference type="InterPro" id="IPR051335">
    <property type="entry name" value="Alanyl-tRNA_Editing_Enzymes"/>
</dbReference>
<dbReference type="GO" id="GO:0003676">
    <property type="term" value="F:nucleic acid binding"/>
    <property type="evidence" value="ECO:0007669"/>
    <property type="project" value="InterPro"/>
</dbReference>
<keyword evidence="6" id="KW-0436">Ligase</keyword>
<evidence type="ECO:0000313" key="7">
    <source>
        <dbReference type="Proteomes" id="UP000094067"/>
    </source>
</evidence>
<dbReference type="InterPro" id="IPR012947">
    <property type="entry name" value="tRNA_SAD"/>
</dbReference>
<comment type="caution">
    <text evidence="6">The sequence shown here is derived from an EMBL/GenBank/DDBJ whole genome shotgun (WGS) entry which is preliminary data.</text>
</comment>
<dbReference type="GO" id="GO:0005737">
    <property type="term" value="C:cytoplasm"/>
    <property type="evidence" value="ECO:0007669"/>
    <property type="project" value="UniProtKB-SubCell"/>
</dbReference>
<name>A0A1E3A8H5_9FIRM</name>
<dbReference type="InterPro" id="IPR009000">
    <property type="entry name" value="Transl_B-barrel_sf"/>
</dbReference>
<comment type="cofactor">
    <cofactor evidence="1">
        <name>Zn(2+)</name>
        <dbReference type="ChEBI" id="CHEBI:29105"/>
    </cofactor>
</comment>
<dbReference type="GO" id="GO:0002161">
    <property type="term" value="F:aminoacyl-tRNA deacylase activity"/>
    <property type="evidence" value="ECO:0007669"/>
    <property type="project" value="UniProtKB-ARBA"/>
</dbReference>
<dbReference type="InterPro" id="IPR018164">
    <property type="entry name" value="Ala-tRNA-synth_IIc_N"/>
</dbReference>
<dbReference type="PANTHER" id="PTHR43462">
    <property type="entry name" value="ALANYL-TRNA EDITING PROTEIN"/>
    <property type="match status" value="1"/>
</dbReference>
<dbReference type="InterPro" id="IPR003156">
    <property type="entry name" value="DHHA1_dom"/>
</dbReference>
<reference evidence="6 7" key="1">
    <citation type="submission" date="2016-07" db="EMBL/GenBank/DDBJ databases">
        <title>Characterization of isolates of Eisenbergiella tayi derived from blood cultures, using whole genome sequencing.</title>
        <authorList>
            <person name="Burdz T."/>
            <person name="Wiebe D."/>
            <person name="Huynh C."/>
            <person name="Bernard K."/>
        </authorList>
    </citation>
    <scope>NUCLEOTIDE SEQUENCE [LARGE SCALE GENOMIC DNA]</scope>
    <source>
        <strain evidence="6 7">NML 110608</strain>
    </source>
</reference>
<organism evidence="6 7">
    <name type="scientific">Eisenbergiella tayi</name>
    <dbReference type="NCBI Taxonomy" id="1432052"/>
    <lineage>
        <taxon>Bacteria</taxon>
        <taxon>Bacillati</taxon>
        <taxon>Bacillota</taxon>
        <taxon>Clostridia</taxon>
        <taxon>Lachnospirales</taxon>
        <taxon>Lachnospiraceae</taxon>
        <taxon>Eisenbergiella</taxon>
    </lineage>
</organism>
<dbReference type="GO" id="GO:0006419">
    <property type="term" value="P:alanyl-tRNA aminoacylation"/>
    <property type="evidence" value="ECO:0007669"/>
    <property type="project" value="InterPro"/>
</dbReference>
<accession>A0A1E3A8H5</accession>
<dbReference type="PROSITE" id="PS50860">
    <property type="entry name" value="AA_TRNA_LIGASE_II_ALA"/>
    <property type="match status" value="1"/>
</dbReference>
<dbReference type="EC" id="6.1.1.7" evidence="6"/>
<evidence type="ECO:0000256" key="4">
    <source>
        <dbReference type="ARBA" id="ARBA00022833"/>
    </source>
</evidence>
<dbReference type="Pfam" id="PF02272">
    <property type="entry name" value="DHHA1"/>
    <property type="match status" value="1"/>
</dbReference>
<gene>
    <name evidence="6" type="primary">alaS_1</name>
    <name evidence="6" type="ORF">BEI61_00953</name>
</gene>
<dbReference type="InterPro" id="IPR018163">
    <property type="entry name" value="Thr/Ala-tRNA-synth_IIc_edit"/>
</dbReference>
<dbReference type="EMBL" id="MCGH01000002">
    <property type="protein sequence ID" value="ODM05070.1"/>
    <property type="molecule type" value="Genomic_DNA"/>
</dbReference>
<dbReference type="GO" id="GO:0005524">
    <property type="term" value="F:ATP binding"/>
    <property type="evidence" value="ECO:0007669"/>
    <property type="project" value="InterPro"/>
</dbReference>
<dbReference type="GO" id="GO:0046872">
    <property type="term" value="F:metal ion binding"/>
    <property type="evidence" value="ECO:0007669"/>
    <property type="project" value="UniProtKB-KW"/>
</dbReference>
<dbReference type="Gene3D" id="2.40.30.130">
    <property type="match status" value="1"/>
</dbReference>
<protein>
    <submittedName>
        <fullName evidence="6">Alanine--tRNA ligase</fullName>
        <ecNumber evidence="6">6.1.1.7</ecNumber>
    </submittedName>
</protein>
<keyword evidence="3" id="KW-0479">Metal-binding</keyword>
<dbReference type="Pfam" id="PF07973">
    <property type="entry name" value="tRNA_SAD"/>
    <property type="match status" value="1"/>
</dbReference>
<evidence type="ECO:0000256" key="1">
    <source>
        <dbReference type="ARBA" id="ARBA00001947"/>
    </source>
</evidence>
<comment type="subcellular location">
    <subcellularLocation>
        <location evidence="2">Cytoplasm</location>
    </subcellularLocation>
</comment>
<dbReference type="SUPFAM" id="SSF55186">
    <property type="entry name" value="ThrRS/AlaRS common domain"/>
    <property type="match status" value="1"/>
</dbReference>
<evidence type="ECO:0000313" key="6">
    <source>
        <dbReference type="EMBL" id="ODM05070.1"/>
    </source>
</evidence>
<keyword evidence="4" id="KW-0862">Zinc</keyword>
<dbReference type="Proteomes" id="UP000094067">
    <property type="component" value="Unassembled WGS sequence"/>
</dbReference>
<dbReference type="RefSeq" id="WP_069151459.1">
    <property type="nucleotide sequence ID" value="NZ_MCGH01000002.1"/>
</dbReference>
<evidence type="ECO:0000256" key="3">
    <source>
        <dbReference type="ARBA" id="ARBA00022723"/>
    </source>
</evidence>
<dbReference type="Gene3D" id="3.30.980.10">
    <property type="entry name" value="Threonyl-trna Synthetase, Chain A, domain 2"/>
    <property type="match status" value="1"/>
</dbReference>
<evidence type="ECO:0000259" key="5">
    <source>
        <dbReference type="PROSITE" id="PS50860"/>
    </source>
</evidence>
<dbReference type="SMART" id="SM00863">
    <property type="entry name" value="tRNA_SAD"/>
    <property type="match status" value="1"/>
</dbReference>